<dbReference type="GO" id="GO:0000796">
    <property type="term" value="C:condensin complex"/>
    <property type="evidence" value="ECO:0007669"/>
    <property type="project" value="InterPro"/>
</dbReference>
<comment type="similarity">
    <text evidence="2">Belongs to the CND3 (condensin subunit 3) family.</text>
</comment>
<proteinExistence type="inferred from homology"/>
<feature type="compositionally biased region" description="Polar residues" evidence="8">
    <location>
        <begin position="710"/>
        <end position="727"/>
    </location>
</feature>
<feature type="compositionally biased region" description="Basic and acidic residues" evidence="8">
    <location>
        <begin position="1186"/>
        <end position="1226"/>
    </location>
</feature>
<keyword evidence="12" id="KW-1185">Reference proteome</keyword>
<evidence type="ECO:0000256" key="1">
    <source>
        <dbReference type="ARBA" id="ARBA00004286"/>
    </source>
</evidence>
<dbReference type="PANTHER" id="PTHR14418">
    <property type="entry name" value="CONDENSIN COMPLEX SUBUNIT 3-RELATED"/>
    <property type="match status" value="1"/>
</dbReference>
<evidence type="ECO:0000256" key="8">
    <source>
        <dbReference type="SAM" id="MobiDB-lite"/>
    </source>
</evidence>
<feature type="compositionally biased region" description="Basic and acidic residues" evidence="8">
    <location>
        <begin position="1096"/>
        <end position="1126"/>
    </location>
</feature>
<comment type="caution">
    <text evidence="11">The sequence shown here is derived from an EMBL/GenBank/DDBJ whole genome shotgun (WGS) entry which is preliminary data.</text>
</comment>
<dbReference type="Pfam" id="PF12719">
    <property type="entry name" value="Cnd3"/>
    <property type="match status" value="1"/>
</dbReference>
<feature type="compositionally biased region" description="Low complexity" evidence="8">
    <location>
        <begin position="1561"/>
        <end position="1579"/>
    </location>
</feature>
<feature type="compositionally biased region" description="Basic and acidic residues" evidence="8">
    <location>
        <begin position="1266"/>
        <end position="1276"/>
    </location>
</feature>
<keyword evidence="4" id="KW-0132">Cell division</keyword>
<feature type="signal peptide" evidence="9">
    <location>
        <begin position="1"/>
        <end position="21"/>
    </location>
</feature>
<protein>
    <recommendedName>
        <fullName evidence="10">Nuclear condensin complex subunit 3 C-terminal domain-containing protein</fullName>
    </recommendedName>
</protein>
<gene>
    <name evidence="11" type="ORF">DPMN_071898</name>
</gene>
<dbReference type="EMBL" id="JAIWYP010000014">
    <property type="protein sequence ID" value="KAH3712213.1"/>
    <property type="molecule type" value="Genomic_DNA"/>
</dbReference>
<evidence type="ECO:0000256" key="5">
    <source>
        <dbReference type="ARBA" id="ARBA00022776"/>
    </source>
</evidence>
<feature type="compositionally biased region" description="Basic residues" evidence="8">
    <location>
        <begin position="1616"/>
        <end position="1636"/>
    </location>
</feature>
<reference evidence="11" key="2">
    <citation type="submission" date="2020-11" db="EMBL/GenBank/DDBJ databases">
        <authorList>
            <person name="McCartney M.A."/>
            <person name="Auch B."/>
            <person name="Kono T."/>
            <person name="Mallez S."/>
            <person name="Becker A."/>
            <person name="Gohl D.M."/>
            <person name="Silverstein K.A.T."/>
            <person name="Koren S."/>
            <person name="Bechman K.B."/>
            <person name="Herman A."/>
            <person name="Abrahante J.E."/>
            <person name="Garbe J."/>
        </authorList>
    </citation>
    <scope>NUCLEOTIDE SEQUENCE</scope>
    <source>
        <strain evidence="11">Duluth1</strain>
        <tissue evidence="11">Whole animal</tissue>
    </source>
</reference>
<feature type="region of interest" description="Disordered" evidence="8">
    <location>
        <begin position="127"/>
        <end position="146"/>
    </location>
</feature>
<keyword evidence="9" id="KW-0732">Signal</keyword>
<dbReference type="GO" id="GO:0051301">
    <property type="term" value="P:cell division"/>
    <property type="evidence" value="ECO:0007669"/>
    <property type="project" value="UniProtKB-KW"/>
</dbReference>
<keyword evidence="5" id="KW-0498">Mitosis</keyword>
<dbReference type="GO" id="GO:0007076">
    <property type="term" value="P:mitotic chromosome condensation"/>
    <property type="evidence" value="ECO:0007669"/>
    <property type="project" value="InterPro"/>
</dbReference>
<feature type="compositionally biased region" description="Low complexity" evidence="8">
    <location>
        <begin position="1237"/>
        <end position="1247"/>
    </location>
</feature>
<dbReference type="InterPro" id="IPR011989">
    <property type="entry name" value="ARM-like"/>
</dbReference>
<evidence type="ECO:0000313" key="12">
    <source>
        <dbReference type="Proteomes" id="UP000828390"/>
    </source>
</evidence>
<evidence type="ECO:0000259" key="10">
    <source>
        <dbReference type="Pfam" id="PF12719"/>
    </source>
</evidence>
<evidence type="ECO:0000313" key="11">
    <source>
        <dbReference type="EMBL" id="KAH3712213.1"/>
    </source>
</evidence>
<feature type="compositionally biased region" description="Polar residues" evidence="8">
    <location>
        <begin position="1292"/>
        <end position="1306"/>
    </location>
</feature>
<feature type="chain" id="PRO_5038520811" description="Nuclear condensin complex subunit 3 C-terminal domain-containing protein" evidence="9">
    <location>
        <begin position="22"/>
        <end position="1854"/>
    </location>
</feature>
<organism evidence="11 12">
    <name type="scientific">Dreissena polymorpha</name>
    <name type="common">Zebra mussel</name>
    <name type="synonym">Mytilus polymorpha</name>
    <dbReference type="NCBI Taxonomy" id="45954"/>
    <lineage>
        <taxon>Eukaryota</taxon>
        <taxon>Metazoa</taxon>
        <taxon>Spiralia</taxon>
        <taxon>Lophotrochozoa</taxon>
        <taxon>Mollusca</taxon>
        <taxon>Bivalvia</taxon>
        <taxon>Autobranchia</taxon>
        <taxon>Heteroconchia</taxon>
        <taxon>Euheterodonta</taxon>
        <taxon>Imparidentia</taxon>
        <taxon>Neoheterodontei</taxon>
        <taxon>Myida</taxon>
        <taxon>Dreissenoidea</taxon>
        <taxon>Dreissenidae</taxon>
        <taxon>Dreissena</taxon>
    </lineage>
</organism>
<dbReference type="PANTHER" id="PTHR14418:SF5">
    <property type="entry name" value="CONDENSIN COMPLEX SUBUNIT 3"/>
    <property type="match status" value="1"/>
</dbReference>
<name>A0A9D3Z3Q3_DREPO</name>
<dbReference type="Gene3D" id="1.25.10.10">
    <property type="entry name" value="Leucine-rich Repeat Variant"/>
    <property type="match status" value="2"/>
</dbReference>
<evidence type="ECO:0000256" key="4">
    <source>
        <dbReference type="ARBA" id="ARBA00022618"/>
    </source>
</evidence>
<dbReference type="InterPro" id="IPR025977">
    <property type="entry name" value="Cnd3_C"/>
</dbReference>
<dbReference type="InterPro" id="IPR027165">
    <property type="entry name" value="CND3"/>
</dbReference>
<dbReference type="InterPro" id="IPR016024">
    <property type="entry name" value="ARM-type_fold"/>
</dbReference>
<evidence type="ECO:0000256" key="9">
    <source>
        <dbReference type="SAM" id="SignalP"/>
    </source>
</evidence>
<accession>A0A9D3Z3Q3</accession>
<feature type="region of interest" description="Disordered" evidence="8">
    <location>
        <begin position="1036"/>
        <end position="1066"/>
    </location>
</feature>
<evidence type="ECO:0000256" key="6">
    <source>
        <dbReference type="ARBA" id="ARBA00023067"/>
    </source>
</evidence>
<evidence type="ECO:0000256" key="3">
    <source>
        <dbReference type="ARBA" id="ARBA00022454"/>
    </source>
</evidence>
<keyword evidence="6" id="KW-0226">DNA condensation</keyword>
<dbReference type="GO" id="GO:0005737">
    <property type="term" value="C:cytoplasm"/>
    <property type="evidence" value="ECO:0007669"/>
    <property type="project" value="TreeGrafter"/>
</dbReference>
<comment type="subcellular location">
    <subcellularLocation>
        <location evidence="1">Chromosome</location>
    </subcellularLocation>
</comment>
<feature type="domain" description="Nuclear condensin complex subunit 3 C-terminal" evidence="10">
    <location>
        <begin position="608"/>
        <end position="910"/>
    </location>
</feature>
<reference evidence="11" key="1">
    <citation type="journal article" date="2019" name="bioRxiv">
        <title>The Genome of the Zebra Mussel, Dreissena polymorpha: A Resource for Invasive Species Research.</title>
        <authorList>
            <person name="McCartney M.A."/>
            <person name="Auch B."/>
            <person name="Kono T."/>
            <person name="Mallez S."/>
            <person name="Zhang Y."/>
            <person name="Obille A."/>
            <person name="Becker A."/>
            <person name="Abrahante J.E."/>
            <person name="Garbe J."/>
            <person name="Badalamenti J.P."/>
            <person name="Herman A."/>
            <person name="Mangelson H."/>
            <person name="Liachko I."/>
            <person name="Sullivan S."/>
            <person name="Sone E.D."/>
            <person name="Koren S."/>
            <person name="Silverstein K.A.T."/>
            <person name="Beckman K.B."/>
            <person name="Gohl D.M."/>
        </authorList>
    </citation>
    <scope>NUCLEOTIDE SEQUENCE</scope>
    <source>
        <strain evidence="11">Duluth1</strain>
        <tissue evidence="11">Whole animal</tissue>
    </source>
</reference>
<feature type="region of interest" description="Disordered" evidence="8">
    <location>
        <begin position="1080"/>
        <end position="1650"/>
    </location>
</feature>
<sequence>MGQVANAECLWVKVAIIQLLAIDPLGRCTYAGLGREGDVGDIFARDIIIVAMGDKTTIRDVFNQSQTGLQGHGKLIKTLGKIYEKTEFPVFWSEFSHCLKHALIIFKREPAVERVIDFVAKFAPSLSKRGSDKDVDGEGADDDQEDSVADNKLLQEMFDFLLSCHRATDRAVRFRCCQLVNKLLTNLGEDAQIDDELYDRLYETMLDRLKDKCPVVRYHAVLAMSRLQDPTDENCPVIRAYIFLLNCDPNHDVRRGVLTSIAPSTKTLASIIGRTRDVRDVVRMTAYVVISEKIHIKALSIALRLQIVHDGLKDRSEIVKQACAGKLLQAWMRTFNGSYLDLLKSLDVEDSTEICTMVLKTLFEASSVTDILERFDILNESLLVPENRLTSESALFWQVVCDYFHKMGTEGDEHLEKVLPSVVEFCGYLQRYVDDLKTVEDPEIQLGREFIIEQLLQITSLMDTADASSRKALESLLHNMLMADHVSHRLVKPIVARICALRGTAEAMIAYFAEIVSEIREPITVVEKDIEAEKQRQINLKMAGIRVQLNQLRDNLEVAVRDQDFTRAAEIKASIAHLDAEKNVLLVSQEPVREEIRAERNDPLTILKCQTIISEMLQLLKLNTVSPTLQMMIETQIVPGIQNEDAEVRNTAMQALGLCCYLSKDLLVTYIPLFMQASQIDVEGVRVTALQILFDLLLIFGLDIVDASETSSTGSENGPQTSEQDASSMEKASDERNGTASKLVAIICSFLDGEVVELRTCAAEGLSKLLLSGRVVSSKILSHLILLWYNPLSEDETHLRVCLGTFFPLYALASRSNQEVVEEAFLPTLKTLLNAPPTSPLAEVDVNNVAELLVQLTNTKLLTVNQAKENLSQDNPGHDNLSERVCNEILSAPESAHVKLWSRILNQMEISPDNEVVIKDLRILAYKMVKTVKERISLKALQKFQATISKLASKYVTNDDDLPSINLELDGQAGEVVDTADTTMDQSDARATPKRKRVRGLYSANMTLGVTGMDSELDITGEDSLEDVDASCLMSAVPAPSSTSTTPVRKGRSKKTAATTELAADEDVFAMPEVPATKKACTEITSPDSEVAESEAVTREEINKEAEKGLSEDESPKRGRSSEKAGRTSLQKSPAGSGKKNVSSRKDSEKRKASRSPVDSSPEKRIASESPARRNQEKRKASKSPATERKRMSKSPDYKANEKKIGPQKNPEKKTVGKPPIKEAAKGDQSPSKRKSSASLTSPSASKAGDKAKQKVTAKEVGPSKARVDAKTDKNTRKPSTVTLIPEKNVRTAANRNASNKTTDSPDMTRAKSVRVSVMMSEKTKADATLAAENSPRNAGKQGKQKDVGAEKVRVSVSMSEKTKADATLAAKNSPRKQKDAGSKTADVAKSGRSLVKLVVDTPEKTEEKRRTSTRSVADTPEISSPMRATQSVVEESVAETPEHAPGKVCKKAPESRLSLNTRRAGSGSSTPNSTPKSSTASGARSTKTLTPSLDTSRNTRSSQKSVLTPTPAGSSSRPANKVQAKAFSQTENTKKPVKRGITSSASSQSDSSPEKRVAKATRVAAKKAASSEDASLKSPNNRQKATTKSAPMERKTSPTKPSSQTDDDEEETIVRKARPSRRSANAGRRRTSISRKRNEPPSDVDYPVTPLVKDDQRFCQSLGTGQDGVVVSRSSSDLMTHTMHTGDIDHGTTGSMSDHMAAAILWSLSGDVTGHDMTGLPPITPIAGQEELGLHHRLILLHPIRRRIHRLHQGVDIGHALLCRAVIIVAALISDHVVTHGDGIPKNLDLIAADPHLDSAADPDLDIAGNEDVGNVHVDSIGPTIRIVVHHRIPSSSHHYGVSVNTTGIIYRI</sequence>
<evidence type="ECO:0000256" key="7">
    <source>
        <dbReference type="ARBA" id="ARBA00023306"/>
    </source>
</evidence>
<dbReference type="GO" id="GO:0000793">
    <property type="term" value="C:condensed chromosome"/>
    <property type="evidence" value="ECO:0007669"/>
    <property type="project" value="TreeGrafter"/>
</dbReference>
<feature type="compositionally biased region" description="Polar residues" evidence="8">
    <location>
        <begin position="1483"/>
        <end position="1519"/>
    </location>
</feature>
<feature type="compositionally biased region" description="Low complexity" evidence="8">
    <location>
        <begin position="1036"/>
        <end position="1048"/>
    </location>
</feature>
<feature type="compositionally biased region" description="Polar residues" evidence="8">
    <location>
        <begin position="1580"/>
        <end position="1590"/>
    </location>
</feature>
<feature type="compositionally biased region" description="Low complexity" evidence="8">
    <location>
        <begin position="1465"/>
        <end position="1482"/>
    </location>
</feature>
<feature type="compositionally biased region" description="Basic and acidic residues" evidence="8">
    <location>
        <begin position="1344"/>
        <end position="1354"/>
    </location>
</feature>
<feature type="compositionally biased region" description="Basic and acidic residues" evidence="8">
    <location>
        <begin position="1161"/>
        <end position="1179"/>
    </location>
</feature>
<feature type="compositionally biased region" description="Basic and acidic residues" evidence="8">
    <location>
        <begin position="1402"/>
        <end position="1411"/>
    </location>
</feature>
<feature type="region of interest" description="Disordered" evidence="8">
    <location>
        <begin position="710"/>
        <end position="733"/>
    </location>
</feature>
<evidence type="ECO:0000256" key="2">
    <source>
        <dbReference type="ARBA" id="ARBA00006533"/>
    </source>
</evidence>
<feature type="compositionally biased region" description="Acidic residues" evidence="8">
    <location>
        <begin position="137"/>
        <end position="146"/>
    </location>
</feature>
<keyword evidence="3" id="KW-0158">Chromosome</keyword>
<dbReference type="Proteomes" id="UP000828390">
    <property type="component" value="Unassembled WGS sequence"/>
</dbReference>
<dbReference type="SUPFAM" id="SSF48371">
    <property type="entry name" value="ARM repeat"/>
    <property type="match status" value="1"/>
</dbReference>
<keyword evidence="7" id="KW-0131">Cell cycle</keyword>